<dbReference type="InterPro" id="IPR000157">
    <property type="entry name" value="TIR_dom"/>
</dbReference>
<dbReference type="SMART" id="SM00255">
    <property type="entry name" value="TIR"/>
    <property type="match status" value="1"/>
</dbReference>
<dbReference type="OrthoDB" id="1164163at2759"/>
<dbReference type="PANTHER" id="PTHR11017:SF263">
    <property type="entry name" value="ADP-RIBOSYL CYCLASE_CYCLIC ADP-RIBOSE HYDROLASE"/>
    <property type="match status" value="1"/>
</dbReference>
<comment type="caution">
    <text evidence="2">The sequence shown here is derived from an EMBL/GenBank/DDBJ whole genome shotgun (WGS) entry which is preliminary data.</text>
</comment>
<name>A0A371HZ49_MUCPR</name>
<sequence>MSDNNTPKKKYDVFVSFRGIDFRRWFLSHLLTLLKVKQIISFVDDELERREEMWSSLVEAFEGSPISLIIFSQDYASSCWCLEELVTILEFGEQFGQIVIPVFYNVEPKNEGNFLSCMLNTSPKQTLILTYFSLYVRRDDHELLKEILKLVLTRLNIESLILKESKDTRLIGIPSMGGIGKTTLPKKILIVLDDVNDSDHLEKFWELLIILD</sequence>
<dbReference type="AlphaFoldDB" id="A0A371HZ49"/>
<dbReference type="InterPro" id="IPR035897">
    <property type="entry name" value="Toll_tir_struct_dom_sf"/>
</dbReference>
<proteinExistence type="predicted"/>
<protein>
    <submittedName>
        <fullName evidence="2">Disease resistance protein RPS6</fullName>
    </submittedName>
</protein>
<dbReference type="EMBL" id="QJKJ01001346">
    <property type="protein sequence ID" value="RDY08076.1"/>
    <property type="molecule type" value="Genomic_DNA"/>
</dbReference>
<reference evidence="2" key="1">
    <citation type="submission" date="2018-05" db="EMBL/GenBank/DDBJ databases">
        <title>Draft genome of Mucuna pruriens seed.</title>
        <authorList>
            <person name="Nnadi N.E."/>
            <person name="Vos R."/>
            <person name="Hasami M.H."/>
            <person name="Devisetty U.K."/>
            <person name="Aguiy J.C."/>
        </authorList>
    </citation>
    <scope>NUCLEOTIDE SEQUENCE [LARGE SCALE GENOMIC DNA]</scope>
    <source>
        <strain evidence="2">JCA_2017</strain>
    </source>
</reference>
<evidence type="ECO:0000259" key="1">
    <source>
        <dbReference type="PROSITE" id="PS50104"/>
    </source>
</evidence>
<dbReference type="STRING" id="157652.A0A371HZ49"/>
<dbReference type="Gene3D" id="3.40.50.10140">
    <property type="entry name" value="Toll/interleukin-1 receptor homology (TIR) domain"/>
    <property type="match status" value="1"/>
</dbReference>
<evidence type="ECO:0000313" key="3">
    <source>
        <dbReference type="Proteomes" id="UP000257109"/>
    </source>
</evidence>
<dbReference type="InterPro" id="IPR044974">
    <property type="entry name" value="Disease_R_plants"/>
</dbReference>
<dbReference type="SUPFAM" id="SSF52200">
    <property type="entry name" value="Toll/Interleukin receptor TIR domain"/>
    <property type="match status" value="1"/>
</dbReference>
<dbReference type="Proteomes" id="UP000257109">
    <property type="component" value="Unassembled WGS sequence"/>
</dbReference>
<feature type="non-terminal residue" evidence="2">
    <location>
        <position position="1"/>
    </location>
</feature>
<dbReference type="PANTHER" id="PTHR11017">
    <property type="entry name" value="LEUCINE-RICH REPEAT-CONTAINING PROTEIN"/>
    <property type="match status" value="1"/>
</dbReference>
<dbReference type="Pfam" id="PF01582">
    <property type="entry name" value="TIR"/>
    <property type="match status" value="1"/>
</dbReference>
<evidence type="ECO:0000313" key="2">
    <source>
        <dbReference type="EMBL" id="RDY08076.1"/>
    </source>
</evidence>
<accession>A0A371HZ49</accession>
<feature type="domain" description="TIR" evidence="1">
    <location>
        <begin position="9"/>
        <end position="155"/>
    </location>
</feature>
<dbReference type="GO" id="GO:0007165">
    <property type="term" value="P:signal transduction"/>
    <property type="evidence" value="ECO:0007669"/>
    <property type="project" value="InterPro"/>
</dbReference>
<gene>
    <name evidence="2" type="primary">RPS6</name>
    <name evidence="2" type="ORF">CR513_07742</name>
</gene>
<keyword evidence="3" id="KW-1185">Reference proteome</keyword>
<organism evidence="2 3">
    <name type="scientific">Mucuna pruriens</name>
    <name type="common">Velvet bean</name>
    <name type="synonym">Dolichos pruriens</name>
    <dbReference type="NCBI Taxonomy" id="157652"/>
    <lineage>
        <taxon>Eukaryota</taxon>
        <taxon>Viridiplantae</taxon>
        <taxon>Streptophyta</taxon>
        <taxon>Embryophyta</taxon>
        <taxon>Tracheophyta</taxon>
        <taxon>Spermatophyta</taxon>
        <taxon>Magnoliopsida</taxon>
        <taxon>eudicotyledons</taxon>
        <taxon>Gunneridae</taxon>
        <taxon>Pentapetalae</taxon>
        <taxon>rosids</taxon>
        <taxon>fabids</taxon>
        <taxon>Fabales</taxon>
        <taxon>Fabaceae</taxon>
        <taxon>Papilionoideae</taxon>
        <taxon>50 kb inversion clade</taxon>
        <taxon>NPAAA clade</taxon>
        <taxon>indigoferoid/millettioid clade</taxon>
        <taxon>Phaseoleae</taxon>
        <taxon>Mucuna</taxon>
    </lineage>
</organism>
<dbReference type="GO" id="GO:0006952">
    <property type="term" value="P:defense response"/>
    <property type="evidence" value="ECO:0007669"/>
    <property type="project" value="InterPro"/>
</dbReference>
<dbReference type="PROSITE" id="PS50104">
    <property type="entry name" value="TIR"/>
    <property type="match status" value="1"/>
</dbReference>